<dbReference type="Proteomes" id="UP001500326">
    <property type="component" value="Unassembled WGS sequence"/>
</dbReference>
<dbReference type="PANTHER" id="PTHR12714:SF24">
    <property type="entry name" value="SLR1182 PROTEIN"/>
    <property type="match status" value="1"/>
</dbReference>
<evidence type="ECO:0000256" key="4">
    <source>
        <dbReference type="ARBA" id="ARBA00023136"/>
    </source>
</evidence>
<dbReference type="Gene3D" id="1.20.120.1630">
    <property type="match status" value="1"/>
</dbReference>
<evidence type="ECO:0000256" key="5">
    <source>
        <dbReference type="SAM" id="Phobius"/>
    </source>
</evidence>
<dbReference type="RefSeq" id="WP_344065564.1">
    <property type="nucleotide sequence ID" value="NZ_BAAAOH010000001.1"/>
</dbReference>
<keyword evidence="4 5" id="KW-0472">Membrane</keyword>
<evidence type="ECO:0000313" key="6">
    <source>
        <dbReference type="EMBL" id="GAA1996172.1"/>
    </source>
</evidence>
<keyword evidence="3 5" id="KW-1133">Transmembrane helix</keyword>
<organism evidence="6 7">
    <name type="scientific">Microbacterium pumilum</name>
    <dbReference type="NCBI Taxonomy" id="344165"/>
    <lineage>
        <taxon>Bacteria</taxon>
        <taxon>Bacillati</taxon>
        <taxon>Actinomycetota</taxon>
        <taxon>Actinomycetes</taxon>
        <taxon>Micrococcales</taxon>
        <taxon>Microbacteriaceae</taxon>
        <taxon>Microbacterium</taxon>
    </lineage>
</organism>
<evidence type="ECO:0000256" key="1">
    <source>
        <dbReference type="ARBA" id="ARBA00004127"/>
    </source>
</evidence>
<dbReference type="Pfam" id="PF04191">
    <property type="entry name" value="PEMT"/>
    <property type="match status" value="1"/>
</dbReference>
<comment type="caution">
    <text evidence="6">The sequence shown here is derived from an EMBL/GenBank/DDBJ whole genome shotgun (WGS) entry which is preliminary data.</text>
</comment>
<feature type="transmembrane region" description="Helical" evidence="5">
    <location>
        <begin position="46"/>
        <end position="68"/>
    </location>
</feature>
<reference evidence="6 7" key="1">
    <citation type="journal article" date="2019" name="Int. J. Syst. Evol. Microbiol.">
        <title>The Global Catalogue of Microorganisms (GCM) 10K type strain sequencing project: providing services to taxonomists for standard genome sequencing and annotation.</title>
        <authorList>
            <consortium name="The Broad Institute Genomics Platform"/>
            <consortium name="The Broad Institute Genome Sequencing Center for Infectious Disease"/>
            <person name="Wu L."/>
            <person name="Ma J."/>
        </authorList>
    </citation>
    <scope>NUCLEOTIDE SEQUENCE [LARGE SCALE GENOMIC DNA]</scope>
    <source>
        <strain evidence="6 7">JCM 14902</strain>
    </source>
</reference>
<keyword evidence="7" id="KW-1185">Reference proteome</keyword>
<evidence type="ECO:0000313" key="7">
    <source>
        <dbReference type="Proteomes" id="UP001500326"/>
    </source>
</evidence>
<sequence length="180" mass="19646">MGRTAAVIGSLVFFIVAPGVVAFLIPFLLAQGQDEAWHLDPPVVKWAGLALGVAGTIALVECFARFALKGIGTPAPIAPTEHLVVTGLYRHVRNPMYVAVLAIILAQAMWFASVAVLIYAAIIWAAFTAFVMVYEEPTLARTFGDEYAAYRSHVRRWIPRLIPWHAPQTGSSTSPDQCRQ</sequence>
<dbReference type="InterPro" id="IPR007318">
    <property type="entry name" value="Phopholipid_MeTrfase"/>
</dbReference>
<gene>
    <name evidence="6" type="ORF">GCM10009777_36050</name>
</gene>
<accession>A0ABN2T1R9</accession>
<proteinExistence type="predicted"/>
<evidence type="ECO:0000256" key="2">
    <source>
        <dbReference type="ARBA" id="ARBA00022692"/>
    </source>
</evidence>
<dbReference type="PANTHER" id="PTHR12714">
    <property type="entry name" value="PROTEIN-S ISOPRENYLCYSTEINE O-METHYLTRANSFERASE"/>
    <property type="match status" value="1"/>
</dbReference>
<keyword evidence="2 5" id="KW-0812">Transmembrane</keyword>
<comment type="subcellular location">
    <subcellularLocation>
        <location evidence="1">Endomembrane system</location>
        <topology evidence="1">Multi-pass membrane protein</topology>
    </subcellularLocation>
</comment>
<protein>
    <submittedName>
        <fullName evidence="6">Isoprenylcysteine carboxylmethyltransferase family protein</fullName>
    </submittedName>
</protein>
<name>A0ABN2T1R9_9MICO</name>
<evidence type="ECO:0000256" key="3">
    <source>
        <dbReference type="ARBA" id="ARBA00022989"/>
    </source>
</evidence>
<dbReference type="EMBL" id="BAAAOH010000001">
    <property type="protein sequence ID" value="GAA1996172.1"/>
    <property type="molecule type" value="Genomic_DNA"/>
</dbReference>
<feature type="transmembrane region" description="Helical" evidence="5">
    <location>
        <begin position="97"/>
        <end position="127"/>
    </location>
</feature>